<protein>
    <submittedName>
        <fullName evidence="8">Peptidase family M48</fullName>
    </submittedName>
</protein>
<dbReference type="InterPro" id="IPR001915">
    <property type="entry name" value="Peptidase_M48"/>
</dbReference>
<dbReference type="InterPro" id="IPR051156">
    <property type="entry name" value="Mito/Outer_Membr_Metalloprot"/>
</dbReference>
<keyword evidence="4" id="KW-0378">Hydrolase</keyword>
<accession>A0A1N7IYV6</accession>
<evidence type="ECO:0000259" key="7">
    <source>
        <dbReference type="Pfam" id="PF01435"/>
    </source>
</evidence>
<organism evidence="8 9">
    <name type="scientific">Neptunomonas antarctica</name>
    <dbReference type="NCBI Taxonomy" id="619304"/>
    <lineage>
        <taxon>Bacteria</taxon>
        <taxon>Pseudomonadati</taxon>
        <taxon>Pseudomonadota</taxon>
        <taxon>Gammaproteobacteria</taxon>
        <taxon>Oceanospirillales</taxon>
        <taxon>Oceanospirillaceae</taxon>
        <taxon>Neptunomonas</taxon>
    </lineage>
</organism>
<reference evidence="9" key="1">
    <citation type="submission" date="2017-01" db="EMBL/GenBank/DDBJ databases">
        <authorList>
            <person name="Varghese N."/>
            <person name="Submissions S."/>
        </authorList>
    </citation>
    <scope>NUCLEOTIDE SEQUENCE [LARGE SCALE GENOMIC DNA]</scope>
    <source>
        <strain evidence="9">DSM 22306</strain>
    </source>
</reference>
<keyword evidence="9" id="KW-1185">Reference proteome</keyword>
<proteinExistence type="predicted"/>
<keyword evidence="2" id="KW-0645">Protease</keyword>
<evidence type="ECO:0000256" key="5">
    <source>
        <dbReference type="ARBA" id="ARBA00022833"/>
    </source>
</evidence>
<evidence type="ECO:0000256" key="6">
    <source>
        <dbReference type="ARBA" id="ARBA00023049"/>
    </source>
</evidence>
<dbReference type="Pfam" id="PF01435">
    <property type="entry name" value="Peptidase_M48"/>
    <property type="match status" value="1"/>
</dbReference>
<dbReference type="PANTHER" id="PTHR22726">
    <property type="entry name" value="METALLOENDOPEPTIDASE OMA1"/>
    <property type="match status" value="1"/>
</dbReference>
<feature type="domain" description="Peptidase M48" evidence="7">
    <location>
        <begin position="131"/>
        <end position="285"/>
    </location>
</feature>
<keyword evidence="6" id="KW-0482">Metalloprotease</keyword>
<comment type="cofactor">
    <cofactor evidence="1">
        <name>Zn(2+)</name>
        <dbReference type="ChEBI" id="CHEBI:29105"/>
    </cofactor>
</comment>
<keyword evidence="3" id="KW-0479">Metal-binding</keyword>
<name>A0A1N7IYV6_9GAMM</name>
<evidence type="ECO:0000256" key="2">
    <source>
        <dbReference type="ARBA" id="ARBA00022670"/>
    </source>
</evidence>
<dbReference type="AlphaFoldDB" id="A0A1N7IYV6"/>
<evidence type="ECO:0000256" key="4">
    <source>
        <dbReference type="ARBA" id="ARBA00022801"/>
    </source>
</evidence>
<keyword evidence="5" id="KW-0862">Zinc</keyword>
<sequence>MLSELPQWYKYNNGMYRSLLVIKNIFYMSIKNMWVLNMSSKSSTSLVKVSSVILCLVLLSGCEALQSVDRGLYTAAEAVTERDLVTGQRTLSTAGRGEQIAQGNAAVEQIMAAEKKAGRKVNAALDRKAYERLVKVFDRIHRVSHLANERWRPILIDNNAFNAFTTGGTYIVVNSGLMKDLQDDSELAAVLGHEIAHTVANHVFERQTHQTVALIAGSEAARQGSYQAAFTHESEIEADKIGILYASLAGFDPYAASRIWERQYKKEGSAKGLFFHDHPVNPERAVLTRNVARQVEPYYQKGQQNPQYSALLESNTLWRKKSESVKAGEGGGLSAILGTVLGAYVQHEGTKQEASRQTQQIQMMQALDKRVVVLGEKVIDQHSWQVVWQNRNSVSLKNVVMGVLVKDSGGKVKRYVAHVSGNVVRGSRFTAQFTMPDLSVAQLKQMQVKYYLDDALPYQ</sequence>
<dbReference type="STRING" id="619304.SAMN05421760_101339"/>
<dbReference type="Gene3D" id="3.30.2010.10">
    <property type="entry name" value="Metalloproteases ('zincins'), catalytic domain"/>
    <property type="match status" value="1"/>
</dbReference>
<dbReference type="GO" id="GO:0046872">
    <property type="term" value="F:metal ion binding"/>
    <property type="evidence" value="ECO:0007669"/>
    <property type="project" value="UniProtKB-KW"/>
</dbReference>
<dbReference type="GO" id="GO:0004222">
    <property type="term" value="F:metalloendopeptidase activity"/>
    <property type="evidence" value="ECO:0007669"/>
    <property type="project" value="InterPro"/>
</dbReference>
<evidence type="ECO:0000313" key="8">
    <source>
        <dbReference type="EMBL" id="SIS42176.1"/>
    </source>
</evidence>
<dbReference type="EMBL" id="FTOE01000001">
    <property type="protein sequence ID" value="SIS42176.1"/>
    <property type="molecule type" value="Genomic_DNA"/>
</dbReference>
<dbReference type="GO" id="GO:0051603">
    <property type="term" value="P:proteolysis involved in protein catabolic process"/>
    <property type="evidence" value="ECO:0007669"/>
    <property type="project" value="TreeGrafter"/>
</dbReference>
<dbReference type="PANTHER" id="PTHR22726:SF1">
    <property type="entry name" value="METALLOENDOPEPTIDASE OMA1, MITOCHONDRIAL"/>
    <property type="match status" value="1"/>
</dbReference>
<evidence type="ECO:0000313" key="9">
    <source>
        <dbReference type="Proteomes" id="UP000185999"/>
    </source>
</evidence>
<dbReference type="GO" id="GO:0016020">
    <property type="term" value="C:membrane"/>
    <property type="evidence" value="ECO:0007669"/>
    <property type="project" value="TreeGrafter"/>
</dbReference>
<evidence type="ECO:0000256" key="1">
    <source>
        <dbReference type="ARBA" id="ARBA00001947"/>
    </source>
</evidence>
<dbReference type="CDD" id="cd07324">
    <property type="entry name" value="M48C_Oma1-like"/>
    <property type="match status" value="1"/>
</dbReference>
<gene>
    <name evidence="8" type="ORF">SAMN05421760_101339</name>
</gene>
<dbReference type="Proteomes" id="UP000185999">
    <property type="component" value="Unassembled WGS sequence"/>
</dbReference>
<evidence type="ECO:0000256" key="3">
    <source>
        <dbReference type="ARBA" id="ARBA00022723"/>
    </source>
</evidence>